<gene>
    <name evidence="2" type="ORF">FRUB_07481</name>
</gene>
<keyword evidence="3" id="KW-1185">Reference proteome</keyword>
<proteinExistence type="predicted"/>
<protein>
    <submittedName>
        <fullName evidence="2">Uncharacterized protein</fullName>
    </submittedName>
</protein>
<reference evidence="3" key="1">
    <citation type="submission" date="2017-06" db="EMBL/GenBank/DDBJ databases">
        <title>Genome analysis of Fimbriiglobus ruber SP5, the first member of the order Planctomycetales with confirmed chitinolytic capability.</title>
        <authorList>
            <person name="Ravin N.V."/>
            <person name="Rakitin A.L."/>
            <person name="Ivanova A.A."/>
            <person name="Beletsky A.V."/>
            <person name="Kulichevskaya I.S."/>
            <person name="Mardanov A.V."/>
            <person name="Dedysh S.N."/>
        </authorList>
    </citation>
    <scope>NUCLEOTIDE SEQUENCE [LARGE SCALE GENOMIC DNA]</scope>
    <source>
        <strain evidence="3">SP5</strain>
    </source>
</reference>
<feature type="transmembrane region" description="Helical" evidence="1">
    <location>
        <begin position="26"/>
        <end position="47"/>
    </location>
</feature>
<sequence>MHVEVFGIWRYTRSAPRAEDFEIEVAALHLAAPVAALMICAAGGGWAGMTAGRWARRVGQGMSNQPPK</sequence>
<keyword evidence="1" id="KW-0472">Membrane</keyword>
<organism evidence="2 3">
    <name type="scientific">Fimbriiglobus ruber</name>
    <dbReference type="NCBI Taxonomy" id="1908690"/>
    <lineage>
        <taxon>Bacteria</taxon>
        <taxon>Pseudomonadati</taxon>
        <taxon>Planctomycetota</taxon>
        <taxon>Planctomycetia</taxon>
        <taxon>Gemmatales</taxon>
        <taxon>Gemmataceae</taxon>
        <taxon>Fimbriiglobus</taxon>
    </lineage>
</organism>
<dbReference type="Proteomes" id="UP000214646">
    <property type="component" value="Unassembled WGS sequence"/>
</dbReference>
<keyword evidence="1" id="KW-0812">Transmembrane</keyword>
<keyword evidence="1" id="KW-1133">Transmembrane helix</keyword>
<name>A0A225D9X6_9BACT</name>
<dbReference type="AlphaFoldDB" id="A0A225D9X6"/>
<dbReference type="EMBL" id="NIDE01000014">
    <property type="protein sequence ID" value="OWK38361.1"/>
    <property type="molecule type" value="Genomic_DNA"/>
</dbReference>
<evidence type="ECO:0000313" key="2">
    <source>
        <dbReference type="EMBL" id="OWK38361.1"/>
    </source>
</evidence>
<evidence type="ECO:0000256" key="1">
    <source>
        <dbReference type="SAM" id="Phobius"/>
    </source>
</evidence>
<comment type="caution">
    <text evidence="2">The sequence shown here is derived from an EMBL/GenBank/DDBJ whole genome shotgun (WGS) entry which is preliminary data.</text>
</comment>
<accession>A0A225D9X6</accession>
<evidence type="ECO:0000313" key="3">
    <source>
        <dbReference type="Proteomes" id="UP000214646"/>
    </source>
</evidence>